<dbReference type="Pfam" id="PF03732">
    <property type="entry name" value="Retrotrans_gag"/>
    <property type="match status" value="1"/>
</dbReference>
<evidence type="ECO:0000256" key="1">
    <source>
        <dbReference type="SAM" id="MobiDB-lite"/>
    </source>
</evidence>
<dbReference type="AlphaFoldDB" id="J3LCC9"/>
<dbReference type="EnsemblPlants" id="OB02G22960.1">
    <property type="protein sequence ID" value="OB02G22960.1"/>
    <property type="gene ID" value="OB02G22960"/>
</dbReference>
<dbReference type="Proteomes" id="UP000006038">
    <property type="component" value="Unassembled WGS sequence"/>
</dbReference>
<feature type="domain" description="Retrotransposon gag" evidence="2">
    <location>
        <begin position="259"/>
        <end position="330"/>
    </location>
</feature>
<accession>J3LCC9</accession>
<sequence length="330" mass="37263">MGRIRSQEVDLINLTHIHQQLELQHQAQDTMIADLKAQLKSRDDQLGQSARRIQQLEDQVTTLLRMPCLHPPPTTAPRGLDPYSTRAAPPLLLPKAESEGSVEVKPMRTDITQFGGSETAPICLDDDSTEEDPEPKLYYGTDTETESTFQITFVGGPSAHHSTPEADLSRGHHRQLPPPALQDSWSSSLQEVMSQQTQLLQMLANNQGGRNNSAYGEFMRARPPTFVGSEEPMEAEDCLRIIEKKLTLVRAHNGDKVIFATNQLEGTASDWWDTYKAARTDDVLEPDWEEFVTTFRENYVPAAVTRMKKNEFRRLLQGNMGLQEYLNKFT</sequence>
<feature type="region of interest" description="Disordered" evidence="1">
    <location>
        <begin position="113"/>
        <end position="133"/>
    </location>
</feature>
<feature type="compositionally biased region" description="Acidic residues" evidence="1">
    <location>
        <begin position="124"/>
        <end position="133"/>
    </location>
</feature>
<reference evidence="3" key="1">
    <citation type="submission" date="2013-04" db="UniProtKB">
        <authorList>
            <consortium name="EnsemblPlants"/>
        </authorList>
    </citation>
    <scope>IDENTIFICATION</scope>
</reference>
<evidence type="ECO:0000313" key="3">
    <source>
        <dbReference type="EnsemblPlants" id="OB02G22960.1"/>
    </source>
</evidence>
<evidence type="ECO:0000313" key="4">
    <source>
        <dbReference type="Proteomes" id="UP000006038"/>
    </source>
</evidence>
<name>J3LCC9_ORYBR</name>
<organism evidence="3">
    <name type="scientific">Oryza brachyantha</name>
    <name type="common">malo sina</name>
    <dbReference type="NCBI Taxonomy" id="4533"/>
    <lineage>
        <taxon>Eukaryota</taxon>
        <taxon>Viridiplantae</taxon>
        <taxon>Streptophyta</taxon>
        <taxon>Embryophyta</taxon>
        <taxon>Tracheophyta</taxon>
        <taxon>Spermatophyta</taxon>
        <taxon>Magnoliopsida</taxon>
        <taxon>Liliopsida</taxon>
        <taxon>Poales</taxon>
        <taxon>Poaceae</taxon>
        <taxon>BOP clade</taxon>
        <taxon>Oryzoideae</taxon>
        <taxon>Oryzeae</taxon>
        <taxon>Oryzinae</taxon>
        <taxon>Oryza</taxon>
    </lineage>
</organism>
<dbReference type="InterPro" id="IPR005162">
    <property type="entry name" value="Retrotrans_gag_dom"/>
</dbReference>
<dbReference type="Gramene" id="OB02G22960.1">
    <property type="protein sequence ID" value="OB02G22960.1"/>
    <property type="gene ID" value="OB02G22960"/>
</dbReference>
<dbReference type="HOGENOM" id="CLU_843016_0_0_1"/>
<keyword evidence="4" id="KW-1185">Reference proteome</keyword>
<evidence type="ECO:0000259" key="2">
    <source>
        <dbReference type="Pfam" id="PF03732"/>
    </source>
</evidence>
<protein>
    <recommendedName>
        <fullName evidence="2">Retrotransposon gag domain-containing protein</fullName>
    </recommendedName>
</protein>
<proteinExistence type="predicted"/>